<evidence type="ECO:0000313" key="2">
    <source>
        <dbReference type="EMBL" id="TWH77046.1"/>
    </source>
</evidence>
<reference evidence="2 3" key="1">
    <citation type="submission" date="2019-07" db="EMBL/GenBank/DDBJ databases">
        <title>Genomic Encyclopedia of Type Strains, Phase I: the one thousand microbial genomes (KMG-I) project.</title>
        <authorList>
            <person name="Kyrpides N."/>
        </authorList>
    </citation>
    <scope>NUCLEOTIDE SEQUENCE [LARGE SCALE GENOMIC DNA]</scope>
    <source>
        <strain evidence="2 3">DSM 13558</strain>
    </source>
</reference>
<organism evidence="2 3">
    <name type="scientific">Sedimentibacter saalensis</name>
    <dbReference type="NCBI Taxonomy" id="130788"/>
    <lineage>
        <taxon>Bacteria</taxon>
        <taxon>Bacillati</taxon>
        <taxon>Bacillota</taxon>
        <taxon>Tissierellia</taxon>
        <taxon>Sedimentibacter</taxon>
    </lineage>
</organism>
<evidence type="ECO:0000313" key="3">
    <source>
        <dbReference type="Proteomes" id="UP000315343"/>
    </source>
</evidence>
<keyword evidence="1" id="KW-1133">Transmembrane helix</keyword>
<gene>
    <name evidence="2" type="ORF">LY60_03522</name>
</gene>
<dbReference type="RefSeq" id="WP_145086783.1">
    <property type="nucleotide sequence ID" value="NZ_VLKH01000014.1"/>
</dbReference>
<dbReference type="EMBL" id="VLKH01000014">
    <property type="protein sequence ID" value="TWH77046.1"/>
    <property type="molecule type" value="Genomic_DNA"/>
</dbReference>
<feature type="transmembrane region" description="Helical" evidence="1">
    <location>
        <begin position="6"/>
        <end position="30"/>
    </location>
</feature>
<keyword evidence="1" id="KW-0812">Transmembrane</keyword>
<dbReference type="AlphaFoldDB" id="A0A562J1I2"/>
<keyword evidence="3" id="KW-1185">Reference proteome</keyword>
<dbReference type="Proteomes" id="UP000315343">
    <property type="component" value="Unassembled WGS sequence"/>
</dbReference>
<evidence type="ECO:0008006" key="4">
    <source>
        <dbReference type="Google" id="ProtNLM"/>
    </source>
</evidence>
<comment type="caution">
    <text evidence="2">The sequence shown here is derived from an EMBL/GenBank/DDBJ whole genome shotgun (WGS) entry which is preliminary data.</text>
</comment>
<protein>
    <recommendedName>
        <fullName evidence="4">PilX-like prepilin protein</fullName>
    </recommendedName>
</protein>
<keyword evidence="1" id="KW-0472">Membrane</keyword>
<name>A0A562J1I2_9FIRM</name>
<proteinExistence type="predicted"/>
<sequence>MNNKGSTMVLLVIAMSVIIALGVSILNIAMMQYNIRNYSMEAKQAFYKAEDGLNEAFSDVYILIDEAASRAIDEAKEYLNLYPLDEGGAESIFCAEFKNYITVNFKNRAENNSNPKVKIAEQNLIFSGNSLRAHLISIYRTDKIEKHVEADIVVLVPSYSDVKNNIFDAADCIMYDNWINVN</sequence>
<accession>A0A562J1I2</accession>
<evidence type="ECO:0000256" key="1">
    <source>
        <dbReference type="SAM" id="Phobius"/>
    </source>
</evidence>